<evidence type="ECO:0000256" key="2">
    <source>
        <dbReference type="ARBA" id="ARBA00022692"/>
    </source>
</evidence>
<organism evidence="7 8">
    <name type="scientific">Allacma fusca</name>
    <dbReference type="NCBI Taxonomy" id="39272"/>
    <lineage>
        <taxon>Eukaryota</taxon>
        <taxon>Metazoa</taxon>
        <taxon>Ecdysozoa</taxon>
        <taxon>Arthropoda</taxon>
        <taxon>Hexapoda</taxon>
        <taxon>Collembola</taxon>
        <taxon>Symphypleona</taxon>
        <taxon>Sminthuridae</taxon>
        <taxon>Allacma</taxon>
    </lineage>
</organism>
<dbReference type="PANTHER" id="PTHR12265">
    <property type="entry name" value="TRANSMEMBRANE PROTEIN 53"/>
    <property type="match status" value="1"/>
</dbReference>
<evidence type="ECO:0000313" key="8">
    <source>
        <dbReference type="Proteomes" id="UP000708208"/>
    </source>
</evidence>
<evidence type="ECO:0000256" key="3">
    <source>
        <dbReference type="ARBA" id="ARBA00022989"/>
    </source>
</evidence>
<comment type="caution">
    <text evidence="7">The sequence shown here is derived from an EMBL/GenBank/DDBJ whole genome shotgun (WGS) entry which is preliminary data.</text>
</comment>
<evidence type="ECO:0000256" key="5">
    <source>
        <dbReference type="ARBA" id="ARBA00023242"/>
    </source>
</evidence>
<evidence type="ECO:0000256" key="4">
    <source>
        <dbReference type="ARBA" id="ARBA00023136"/>
    </source>
</evidence>
<protein>
    <recommendedName>
        <fullName evidence="9">Transmembrane protein 53</fullName>
    </recommendedName>
</protein>
<dbReference type="GO" id="GO:0031965">
    <property type="term" value="C:nuclear membrane"/>
    <property type="evidence" value="ECO:0007669"/>
    <property type="project" value="UniProtKB-SubCell"/>
</dbReference>
<comment type="subcellular location">
    <subcellularLocation>
        <location evidence="6">Endomembrane system</location>
        <topology evidence="6">Single-pass membrane protein</topology>
    </subcellularLocation>
    <subcellularLocation>
        <location evidence="1">Nucleus membrane</location>
    </subcellularLocation>
</comment>
<dbReference type="InterPro" id="IPR008547">
    <property type="entry name" value="DUF829_TMEM53"/>
</dbReference>
<name>A0A8J2KH43_9HEXA</name>
<keyword evidence="4" id="KW-0472">Membrane</keyword>
<dbReference type="OrthoDB" id="77878at2759"/>
<dbReference type="Proteomes" id="UP000708208">
    <property type="component" value="Unassembled WGS sequence"/>
</dbReference>
<evidence type="ECO:0000313" key="7">
    <source>
        <dbReference type="EMBL" id="CAG7726175.1"/>
    </source>
</evidence>
<dbReference type="EMBL" id="CAJVCH010131708">
    <property type="protein sequence ID" value="CAG7726175.1"/>
    <property type="molecule type" value="Genomic_DNA"/>
</dbReference>
<dbReference type="AlphaFoldDB" id="A0A8J2KH43"/>
<evidence type="ECO:0008006" key="9">
    <source>
        <dbReference type="Google" id="ProtNLM"/>
    </source>
</evidence>
<evidence type="ECO:0000256" key="6">
    <source>
        <dbReference type="ARBA" id="ARBA00037847"/>
    </source>
</evidence>
<feature type="non-terminal residue" evidence="7">
    <location>
        <position position="1"/>
    </location>
</feature>
<dbReference type="Pfam" id="PF05705">
    <property type="entry name" value="DUF829"/>
    <property type="match status" value="1"/>
</dbReference>
<keyword evidence="8" id="KW-1185">Reference proteome</keyword>
<reference evidence="7" key="1">
    <citation type="submission" date="2021-06" db="EMBL/GenBank/DDBJ databases">
        <authorList>
            <person name="Hodson N. C."/>
            <person name="Mongue J. A."/>
            <person name="Jaron S. K."/>
        </authorList>
    </citation>
    <scope>NUCLEOTIDE SEQUENCE</scope>
</reference>
<gene>
    <name evidence="7" type="ORF">AFUS01_LOCUS15099</name>
</gene>
<dbReference type="PANTHER" id="PTHR12265:SF30">
    <property type="entry name" value="TRANSMEMBRANE PROTEIN 53"/>
    <property type="match status" value="1"/>
</dbReference>
<proteinExistence type="predicted"/>
<keyword evidence="3" id="KW-1133">Transmembrane helix</keyword>
<evidence type="ECO:0000256" key="1">
    <source>
        <dbReference type="ARBA" id="ARBA00004126"/>
    </source>
</evidence>
<sequence>MANDFSTKDLSCQVEYPTVGSVSPVAKENIANFRDVESQGDARAVVVVLIGWAGAEDKFLKKYSDTYLNMGCIVVRFIAPLRVTFLNFDKIPKLSVRAVDILKECQLNAHPMFFYVFSNGGSFFYSPMIQSIAAKHHAGECEFDIRGTIFDSAPYPQSISSYYRAMKAIANNYTCCGLDYII</sequence>
<keyword evidence="2" id="KW-0812">Transmembrane</keyword>
<keyword evidence="5" id="KW-0539">Nucleus</keyword>
<accession>A0A8J2KH43</accession>